<feature type="domain" description="UBR-type" evidence="5">
    <location>
        <begin position="1"/>
        <end position="60"/>
    </location>
</feature>
<dbReference type="InterPro" id="IPR045189">
    <property type="entry name" value="UBR4-like"/>
</dbReference>
<evidence type="ECO:0000256" key="3">
    <source>
        <dbReference type="ARBA" id="ARBA00022833"/>
    </source>
</evidence>
<gene>
    <name evidence="6" type="ORF">A2U01_0023318</name>
</gene>
<accession>A0A392NT66</accession>
<comment type="caution">
    <text evidence="6">The sequence shown here is derived from an EMBL/GenBank/DDBJ whole genome shotgun (WGS) entry which is preliminary data.</text>
</comment>
<dbReference type="SMART" id="SM00396">
    <property type="entry name" value="ZnF_UBR1"/>
    <property type="match status" value="1"/>
</dbReference>
<dbReference type="AlphaFoldDB" id="A0A392NT66"/>
<reference evidence="6 7" key="1">
    <citation type="journal article" date="2018" name="Front. Plant Sci.">
        <title>Red Clover (Trifolium pratense) and Zigzag Clover (T. medium) - A Picture of Genomic Similarities and Differences.</title>
        <authorList>
            <person name="Dluhosova J."/>
            <person name="Istvanek J."/>
            <person name="Nedelnik J."/>
            <person name="Repkova J."/>
        </authorList>
    </citation>
    <scope>NUCLEOTIDE SEQUENCE [LARGE SCALE GENOMIC DNA]</scope>
    <source>
        <strain evidence="7">cv. 10/8</strain>
        <tissue evidence="6">Leaf</tissue>
    </source>
</reference>
<dbReference type="EMBL" id="LXQA010048634">
    <property type="protein sequence ID" value="MCI02286.1"/>
    <property type="molecule type" value="Genomic_DNA"/>
</dbReference>
<dbReference type="GO" id="GO:0009926">
    <property type="term" value="P:auxin polar transport"/>
    <property type="evidence" value="ECO:0007669"/>
    <property type="project" value="TreeGrafter"/>
</dbReference>
<name>A0A392NT66_9FABA</name>
<dbReference type="GO" id="GO:0009506">
    <property type="term" value="C:plasmodesma"/>
    <property type="evidence" value="ECO:0007669"/>
    <property type="project" value="TreeGrafter"/>
</dbReference>
<dbReference type="Pfam" id="PF02207">
    <property type="entry name" value="zf-UBR"/>
    <property type="match status" value="1"/>
</dbReference>
<dbReference type="InterPro" id="IPR003126">
    <property type="entry name" value="Znf_UBR"/>
</dbReference>
<feature type="non-terminal residue" evidence="6">
    <location>
        <position position="308"/>
    </location>
</feature>
<proteinExistence type="predicted"/>
<keyword evidence="3" id="KW-0862">Zinc</keyword>
<dbReference type="PANTHER" id="PTHR21725:SF1">
    <property type="entry name" value="E3 UBIQUITIN-PROTEIN LIGASE UBR4"/>
    <property type="match status" value="1"/>
</dbReference>
<keyword evidence="7" id="KW-1185">Reference proteome</keyword>
<evidence type="ECO:0000313" key="6">
    <source>
        <dbReference type="EMBL" id="MCI02286.1"/>
    </source>
</evidence>
<evidence type="ECO:0000259" key="5">
    <source>
        <dbReference type="PROSITE" id="PS51157"/>
    </source>
</evidence>
<dbReference type="PROSITE" id="PS51157">
    <property type="entry name" value="ZF_UBR"/>
    <property type="match status" value="1"/>
</dbReference>
<keyword evidence="1" id="KW-0479">Metal-binding</keyword>
<evidence type="ECO:0000256" key="1">
    <source>
        <dbReference type="ARBA" id="ARBA00022723"/>
    </source>
</evidence>
<feature type="zinc finger region" description="UBR-type" evidence="4">
    <location>
        <begin position="1"/>
        <end position="60"/>
    </location>
</feature>
<organism evidence="6 7">
    <name type="scientific">Trifolium medium</name>
    <dbReference type="NCBI Taxonomy" id="97028"/>
    <lineage>
        <taxon>Eukaryota</taxon>
        <taxon>Viridiplantae</taxon>
        <taxon>Streptophyta</taxon>
        <taxon>Embryophyta</taxon>
        <taxon>Tracheophyta</taxon>
        <taxon>Spermatophyta</taxon>
        <taxon>Magnoliopsida</taxon>
        <taxon>eudicotyledons</taxon>
        <taxon>Gunneridae</taxon>
        <taxon>Pentapetalae</taxon>
        <taxon>rosids</taxon>
        <taxon>fabids</taxon>
        <taxon>Fabales</taxon>
        <taxon>Fabaceae</taxon>
        <taxon>Papilionoideae</taxon>
        <taxon>50 kb inversion clade</taxon>
        <taxon>NPAAA clade</taxon>
        <taxon>Hologalegina</taxon>
        <taxon>IRL clade</taxon>
        <taxon>Trifolieae</taxon>
        <taxon>Trifolium</taxon>
    </lineage>
</organism>
<sequence>MEQHWYFCYTCDLTVSKGCCSVCAKVCHRGHRVVYSRSSRFFCDCGAGGVRGSNCQCLKPRKFTVDNSAPVRGSNTFQSFLPFPEDGDQLPDSDSDFEEDINSDVDNSLRLCITKELQEGIPLLLEELDVESQVLNLCSSLMPSVISRRDSHHSKDKKISLGEDKVISHCIDLLQLKKAYKSGSFDLKIKVDYSNAKDLKSHLANGSLVKSLLSVSLRGRLAVGEGDKVAIYDVGQLIGQATISPVTADKTNVKHLSKNVVRFEILQLAFNPVVENYLVVAGYEDCQVLTLNPRGEVIDRLAIELALQ</sequence>
<dbReference type="GO" id="GO:0005829">
    <property type="term" value="C:cytosol"/>
    <property type="evidence" value="ECO:0007669"/>
    <property type="project" value="TreeGrafter"/>
</dbReference>
<evidence type="ECO:0000313" key="7">
    <source>
        <dbReference type="Proteomes" id="UP000265520"/>
    </source>
</evidence>
<evidence type="ECO:0000256" key="4">
    <source>
        <dbReference type="PROSITE-ProRule" id="PRU00508"/>
    </source>
</evidence>
<dbReference type="GO" id="GO:0008270">
    <property type="term" value="F:zinc ion binding"/>
    <property type="evidence" value="ECO:0007669"/>
    <property type="project" value="UniProtKB-KW"/>
</dbReference>
<keyword evidence="2" id="KW-0863">Zinc-finger</keyword>
<dbReference type="PANTHER" id="PTHR21725">
    <property type="entry name" value="E3 UBIQUITIN-PROTEIN LIGASE UBR4"/>
    <property type="match status" value="1"/>
</dbReference>
<dbReference type="Proteomes" id="UP000265520">
    <property type="component" value="Unassembled WGS sequence"/>
</dbReference>
<evidence type="ECO:0000256" key="2">
    <source>
        <dbReference type="ARBA" id="ARBA00022771"/>
    </source>
</evidence>
<protein>
    <submittedName>
        <fullName evidence="6">Auxin transport protein BIG</fullName>
    </submittedName>
</protein>